<feature type="compositionally biased region" description="Basic and acidic residues" evidence="1">
    <location>
        <begin position="764"/>
        <end position="776"/>
    </location>
</feature>
<dbReference type="SMART" id="SM00325">
    <property type="entry name" value="RhoGEF"/>
    <property type="match status" value="1"/>
</dbReference>
<feature type="compositionally biased region" description="Polar residues" evidence="1">
    <location>
        <begin position="849"/>
        <end position="862"/>
    </location>
</feature>
<dbReference type="PANTHER" id="PTHR22834">
    <property type="entry name" value="NUCLEAR FUSION PROTEIN FUS2"/>
    <property type="match status" value="1"/>
</dbReference>
<dbReference type="EMBL" id="BLZH01000009">
    <property type="protein sequence ID" value="GFP58098.1"/>
    <property type="molecule type" value="Genomic_DNA"/>
</dbReference>
<feature type="compositionally biased region" description="Low complexity" evidence="1">
    <location>
        <begin position="558"/>
        <end position="579"/>
    </location>
</feature>
<feature type="region of interest" description="Disordered" evidence="1">
    <location>
        <begin position="1"/>
        <end position="21"/>
    </location>
</feature>
<feature type="region of interest" description="Disordered" evidence="1">
    <location>
        <begin position="192"/>
        <end position="426"/>
    </location>
</feature>
<dbReference type="GO" id="GO:0005737">
    <property type="term" value="C:cytoplasm"/>
    <property type="evidence" value="ECO:0007669"/>
    <property type="project" value="TreeGrafter"/>
</dbReference>
<evidence type="ECO:0000313" key="3">
    <source>
        <dbReference type="EMBL" id="GFP58098.1"/>
    </source>
</evidence>
<dbReference type="PROSITE" id="PS50010">
    <property type="entry name" value="DH_2"/>
    <property type="match status" value="1"/>
</dbReference>
<dbReference type="SUPFAM" id="SSF103657">
    <property type="entry name" value="BAR/IMD domain-like"/>
    <property type="match status" value="1"/>
</dbReference>
<feature type="compositionally biased region" description="Basic and acidic residues" evidence="1">
    <location>
        <begin position="902"/>
        <end position="912"/>
    </location>
</feature>
<dbReference type="CDD" id="cd07589">
    <property type="entry name" value="BAR_DNMBP"/>
    <property type="match status" value="1"/>
</dbReference>
<feature type="region of interest" description="Disordered" evidence="1">
    <location>
        <begin position="1102"/>
        <end position="1204"/>
    </location>
</feature>
<feature type="region of interest" description="Disordered" evidence="1">
    <location>
        <begin position="134"/>
        <end position="173"/>
    </location>
</feature>
<evidence type="ECO:0000256" key="1">
    <source>
        <dbReference type="SAM" id="MobiDB-lite"/>
    </source>
</evidence>
<dbReference type="SUPFAM" id="SSF48065">
    <property type="entry name" value="DBL homology domain (DH-domain)"/>
    <property type="match status" value="1"/>
</dbReference>
<dbReference type="Pfam" id="PF00621">
    <property type="entry name" value="RhoGEF"/>
    <property type="match status" value="1"/>
</dbReference>
<dbReference type="CDD" id="cd00160">
    <property type="entry name" value="RhoGEF"/>
    <property type="match status" value="1"/>
</dbReference>
<dbReference type="Gene3D" id="1.20.900.10">
    <property type="entry name" value="Dbl homology (DH) domain"/>
    <property type="match status" value="1"/>
</dbReference>
<feature type="compositionally biased region" description="Polar residues" evidence="1">
    <location>
        <begin position="334"/>
        <end position="353"/>
    </location>
</feature>
<feature type="compositionally biased region" description="Polar residues" evidence="1">
    <location>
        <begin position="380"/>
        <end position="392"/>
    </location>
</feature>
<dbReference type="Proteomes" id="UP000517252">
    <property type="component" value="Unassembled WGS sequence"/>
</dbReference>
<proteinExistence type="predicted"/>
<feature type="compositionally biased region" description="Basic and acidic residues" evidence="1">
    <location>
        <begin position="1986"/>
        <end position="1998"/>
    </location>
</feature>
<organism evidence="3 4">
    <name type="scientific">Trichoderma asperellum</name>
    <name type="common">Filamentous fungus</name>
    <dbReference type="NCBI Taxonomy" id="101201"/>
    <lineage>
        <taxon>Eukaryota</taxon>
        <taxon>Fungi</taxon>
        <taxon>Dikarya</taxon>
        <taxon>Ascomycota</taxon>
        <taxon>Pezizomycotina</taxon>
        <taxon>Sordariomycetes</taxon>
        <taxon>Hypocreomycetidae</taxon>
        <taxon>Hypocreales</taxon>
        <taxon>Hypocreaceae</taxon>
        <taxon>Trichoderma</taxon>
    </lineage>
</organism>
<feature type="domain" description="DH" evidence="2">
    <location>
        <begin position="1322"/>
        <end position="1539"/>
    </location>
</feature>
<feature type="compositionally biased region" description="Polar residues" evidence="1">
    <location>
        <begin position="1913"/>
        <end position="1946"/>
    </location>
</feature>
<feature type="region of interest" description="Disordered" evidence="1">
    <location>
        <begin position="1815"/>
        <end position="1856"/>
    </location>
</feature>
<feature type="region of interest" description="Disordered" evidence="1">
    <location>
        <begin position="631"/>
        <end position="688"/>
    </location>
</feature>
<dbReference type="OrthoDB" id="10256089at2759"/>
<dbReference type="InterPro" id="IPR027267">
    <property type="entry name" value="AH/BAR_dom_sf"/>
</dbReference>
<evidence type="ECO:0000313" key="4">
    <source>
        <dbReference type="Proteomes" id="UP000517252"/>
    </source>
</evidence>
<feature type="compositionally biased region" description="Polar residues" evidence="1">
    <location>
        <begin position="1235"/>
        <end position="1244"/>
    </location>
</feature>
<feature type="compositionally biased region" description="Low complexity" evidence="1">
    <location>
        <begin position="257"/>
        <end position="268"/>
    </location>
</feature>
<feature type="compositionally biased region" description="Low complexity" evidence="1">
    <location>
        <begin position="740"/>
        <end position="758"/>
    </location>
</feature>
<feature type="region of interest" description="Disordered" evidence="1">
    <location>
        <begin position="1899"/>
        <end position="1958"/>
    </location>
</feature>
<accession>A0A6V8R516</accession>
<feature type="compositionally biased region" description="Basic and acidic residues" evidence="1">
    <location>
        <begin position="270"/>
        <end position="279"/>
    </location>
</feature>
<feature type="compositionally biased region" description="Low complexity" evidence="1">
    <location>
        <begin position="636"/>
        <end position="646"/>
    </location>
</feature>
<reference evidence="3 4" key="1">
    <citation type="submission" date="2020-07" db="EMBL/GenBank/DDBJ databases">
        <title>Trichoderma asperellum IC-1 whole genome shotgun sequence.</title>
        <authorList>
            <person name="Kanamasa S."/>
            <person name="Takahashi H."/>
        </authorList>
    </citation>
    <scope>NUCLEOTIDE SEQUENCE [LARGE SCALE GENOMIC DNA]</scope>
    <source>
        <strain evidence="3 4">IC-1</strain>
    </source>
</reference>
<dbReference type="GO" id="GO:0005085">
    <property type="term" value="F:guanyl-nucleotide exchange factor activity"/>
    <property type="evidence" value="ECO:0007669"/>
    <property type="project" value="InterPro"/>
</dbReference>
<dbReference type="GO" id="GO:0031991">
    <property type="term" value="P:regulation of actomyosin contractile ring contraction"/>
    <property type="evidence" value="ECO:0007669"/>
    <property type="project" value="TreeGrafter"/>
</dbReference>
<protein>
    <submittedName>
        <fullName evidence="3">Dynamin-binding protein</fullName>
    </submittedName>
</protein>
<feature type="region of interest" description="Disordered" evidence="1">
    <location>
        <begin position="1043"/>
        <end position="1083"/>
    </location>
</feature>
<feature type="compositionally biased region" description="Basic and acidic residues" evidence="1">
    <location>
        <begin position="722"/>
        <end position="739"/>
    </location>
</feature>
<feature type="region of interest" description="Disordered" evidence="1">
    <location>
        <begin position="556"/>
        <end position="619"/>
    </location>
</feature>
<feature type="compositionally biased region" description="Polar residues" evidence="1">
    <location>
        <begin position="582"/>
        <end position="605"/>
    </location>
</feature>
<feature type="region of interest" description="Disordered" evidence="1">
    <location>
        <begin position="884"/>
        <end position="952"/>
    </location>
</feature>
<feature type="region of interest" description="Disordered" evidence="1">
    <location>
        <begin position="1218"/>
        <end position="1244"/>
    </location>
</feature>
<evidence type="ECO:0000259" key="2">
    <source>
        <dbReference type="PROSITE" id="PS50010"/>
    </source>
</evidence>
<comment type="caution">
    <text evidence="3">The sequence shown here is derived from an EMBL/GenBank/DDBJ whole genome shotgun (WGS) entry which is preliminary data.</text>
</comment>
<feature type="compositionally biased region" description="Polar residues" evidence="1">
    <location>
        <begin position="1128"/>
        <end position="1139"/>
    </location>
</feature>
<feature type="compositionally biased region" description="Basic and acidic residues" evidence="1">
    <location>
        <begin position="806"/>
        <end position="819"/>
    </location>
</feature>
<dbReference type="GO" id="GO:0032955">
    <property type="term" value="P:regulation of division septum assembly"/>
    <property type="evidence" value="ECO:0007669"/>
    <property type="project" value="TreeGrafter"/>
</dbReference>
<feature type="region of interest" description="Disordered" evidence="1">
    <location>
        <begin position="1975"/>
        <end position="1998"/>
    </location>
</feature>
<feature type="compositionally biased region" description="Low complexity" evidence="1">
    <location>
        <begin position="318"/>
        <end position="333"/>
    </location>
</feature>
<gene>
    <name evidence="3" type="ORF">TASIC1_0009043500</name>
</gene>
<dbReference type="InterPro" id="IPR000219">
    <property type="entry name" value="DH_dom"/>
</dbReference>
<dbReference type="InterPro" id="IPR051492">
    <property type="entry name" value="Dynamin-Rho_GEF"/>
</dbReference>
<sequence length="2075" mass="226514">MAPRLGEQRSDMPRRAEGTKHRCWGDFSGLAGVSEQGCKQAFRDKLPRGHQPFARLCQQRKTNEVAAKLAGEKHDAPRAPAETYIDACRCCAGLSPRRALTSRLPSLSPSIVHRSVDRAGDALARAQAIANMDPDLDSGLREGLDGVETNAHPRYDSQTSIPNPPGFLPGSVHDANAKVLADHAAAALDPDDFYKSFQPAPGPDGEPQSLPMASSVPHLPPSNADGAAARHLQPPANRSAGRQGLRSASSPLDRRAAATTRSSSAARAPSVKDLKKRFDQSGGANSIPRAPPRQEVPVARIRQDSIKPKPKPKPPGPSSSAGPRPGIPAPGSSKQPSSAASTAESSNRPLQKSRNVERDQMPGSSRSFANRIGNHPPPDTSANGNPIASGSLTRRPHNSPPSASQPPAPSPKSNSQFPGLLFGEVAPGQHAAAAGFGIDNLRPRRTSDSNVHGLVGHQRSLSDFEAEPASPSSWYRDLHTSRGSAPKAHHTRSRSDISILPFIHQSPTSPTTTIAALAAATATATAVAAAEAAAPPASHTPTGAGSKLPVSISRRLATPSDSSPTSSRSNSPSTLRRPPANVRSSSRQAKANPTTTRAKTPTQIPRKQPPSGLVTPSSSNNRLQAYVSVAPPKLSPPLRSSRPRQPVSVATTASSRMKETAKTKPPARPTARDNVKDPSSSKTYDPAKRKIIAVGPIDFEQRREHIRLAYTKTIRESQAFEARQRAVERRRKQMEEAKAKAAATSTVTATDSPTTVTAGEKEEDANKETAEGDAALKAETGTQPTGEVDSPPPQSGLANELPGELPADRGTHVVEKGESLPETPTAAASRPALGKDNDSPTLGIPGSFPGTSPSANVTKAQRPLSTISIASAVTEFDIEPQAELSDLAMSDQPLSPQIILPTRERSHYRSPFDDDDGFPSSPPQPSPAAHPHHLVHHRDQDHDHDHQHYADQGNIPVPYSQIDGQEQFRSEAYYNNEHQEASFEPPVHQNYQPIVKILPQPSADELPAAKEAVQAASYPRLDIQDESDCHSDLESVPAMARRMRSDVDDAATDACTEETDDRDVMEEERSPYRYGGHLSSNRASTCASSDIETFDELLYPSHDDHIDAGPPNKLLAPPSISRADRSSHQTAWTNVSVDGTHSEASESPDMRSASWKLSESSGRDDSSLRSFSYSGAGGVRPSVDSTRSSIQLGQQLPELDTGGGFSIPYLSTEATSDFSYLSSPKHEPPPLPHSGRNSALESQTSSVFYEQSQYGSTLVNSDRGSGEYISHHSETPLSMMDMTSMEATDQYFDGRGAVDSDARSFIQEAEGLSSEERHRLIQRRNVIKELIDTEAVFVRDMNIIEEIYKGTAEACPKLDAKIVKLIFRNSDEIIEFHTSFLAILKEVVASIYVPKSGRSLAVKDDSFYSEQSQSSIVDLSDAKDRETSLGPAFQSNMERMKLAHEGFLRNSDQAAKKLIQIQQDPTVQIWLNECNEVAKDLTTAWDLDSLLIKPMQRITKYPNLIMTLLQHTPQDHPDREPLIVAKEALEDAIIEINKTKKNFELVGQIVGRKRKESDVKAGLARAFGKKVDKLQGGAREPEDPEYLKLEERFSDDYLRLQVVLRDVEFYTRQVSSYVHEFLQFLSAIELVMRLQPGSFPELESKWVQFNISIRDIEKITLELHLTQIRKHVIEPFEHVIKSYGNPSLAMKKRQKRRIVWERAEQLKKAGKSIDPKLKELVEQYEALNDTLIKELPKLSALTEKMGNICLSNLINIQADWYFVWREKMRAVLADAPELPALEDIVAAFQRDFPYANEMMSNIGIINPAYRGRISQSTASGEDALPRTRGRTSEAENRSLSQSMNVEAAPVLPAPDFGKRHSGSFTLSPISSNATGFGATAPSPHQYYYRDFYAGLSNNQAGMGSPRSAEAPTGSRSLGNTRPSTGKSFDSSAMTMAMATSRQSSESAPHIRRDSGNTFYSSYHQNESRRFSNLFHSALPLPDGPEESQRSSRASSRERAHASDGYNVLWLAASLFEFNISTTKHEAGYPYLTYQAGEIFDVIAEKGELWLAKNQDDPSDQVGWIWSKHFAKLADS</sequence>
<feature type="compositionally biased region" description="Basic and acidic residues" evidence="1">
    <location>
        <begin position="937"/>
        <end position="949"/>
    </location>
</feature>
<name>A0A6V8R516_TRIAP</name>
<dbReference type="PANTHER" id="PTHR22834:SF20">
    <property type="entry name" value="SH3 DOMAIN-CONTAINING PROTEIN"/>
    <property type="match status" value="1"/>
</dbReference>
<feature type="region of interest" description="Disordered" evidence="1">
    <location>
        <begin position="462"/>
        <end position="494"/>
    </location>
</feature>
<dbReference type="Gene3D" id="1.20.1270.60">
    <property type="entry name" value="Arfaptin homology (AH) domain/BAR domain"/>
    <property type="match status" value="1"/>
</dbReference>
<feature type="region of interest" description="Disordered" evidence="1">
    <location>
        <begin position="720"/>
        <end position="862"/>
    </location>
</feature>
<dbReference type="InterPro" id="IPR035899">
    <property type="entry name" value="DBL_dom_sf"/>
</dbReference>
<feature type="compositionally biased region" description="Polar residues" evidence="1">
    <location>
        <begin position="1183"/>
        <end position="1194"/>
    </location>
</feature>
<feature type="compositionally biased region" description="Acidic residues" evidence="1">
    <location>
        <begin position="1048"/>
        <end position="1066"/>
    </location>
</feature>